<dbReference type="RefSeq" id="XP_067077396.1">
    <property type="nucleotide sequence ID" value="XM_067221295.1"/>
</dbReference>
<feature type="region of interest" description="Disordered" evidence="1">
    <location>
        <begin position="243"/>
        <end position="273"/>
    </location>
</feature>
<dbReference type="GeneID" id="92379472"/>
<keyword evidence="3" id="KW-1185">Reference proteome</keyword>
<dbReference type="VEuPathDB" id="TriTrypDB:TEOVI_000553200"/>
<feature type="compositionally biased region" description="Low complexity" evidence="1">
    <location>
        <begin position="244"/>
        <end position="257"/>
    </location>
</feature>
<feature type="region of interest" description="Disordered" evidence="1">
    <location>
        <begin position="421"/>
        <end position="477"/>
    </location>
</feature>
<name>A0A1G4I279_TRYEQ</name>
<gene>
    <name evidence="2" type="ORF">TEOVI_000553200</name>
</gene>
<feature type="region of interest" description="Disordered" evidence="1">
    <location>
        <begin position="1"/>
        <end position="51"/>
    </location>
</feature>
<sequence length="778" mass="85569">MHMYNPVEGSKKEIQSSYASSSAEGSRSDVNNNNNGNNNKSNIIDTEPGHDTMRVDSHLLQEINDSGSRCPPLVRLLRTRTVTTKKNGKRTTVSPPPQPQQDQLQEQEQETAESTLNLDDVMPTPIFDGGRDLCFSGMMLPKFTAARSIRKCRTGRTRSSTVVKRVAPKRVERCYSGCKINHGRSNSAISIPACRKNSNRLHRCAVEVDRRYQECTNGCDCNSEAGEIYHEERKENSTCLRCHTTSSRPNTRRNSNSEILSQTPPNTSASGVSKDNCCTSVNVLNDTGGRSRRFTSELYREASTFVLVPPSTANPHGTVSFREQPITCACACACDGRRAKGESARASANTKNGLVPAATRDNAEDERECSNDELEATGLISISELTLGSTGRSMTAMMFVGADHLLPQMGCELLLPSPSTSLSPEYINSPPRSKRSKGLKRANQMKKEFKQQRRLDEPPRADMEMSSPSVSILRGNENDSPSLSSAALYEWNGLGNDQGALDMLRDSRDSLQRAYSELQGGVLCLTDFSRMDNQSLDSRMTRLTGAQAFGLNVKDKHPTVCRPRVVRSPMNFTIVSDAFDPLQHVQELSVLDYGRNGENISPVVERPDAALPFPHPLTPASSYIGSNVPPGRSPSLFTPKRLASHHFHALKGLYSPVDAAASRERIESHSNSINQRYSNQPAQCSANNTKEQPLEWTTRRENSEGVLSQNPDNAPPFFSGLMLNFARLNSEASCASADTIQSASSNNVSNLFLKVYQGMEWGKLQMPAFQLDQQNGGS</sequence>
<evidence type="ECO:0000313" key="2">
    <source>
        <dbReference type="EMBL" id="SCU65876.1"/>
    </source>
</evidence>
<evidence type="ECO:0000313" key="3">
    <source>
        <dbReference type="Proteomes" id="UP000195570"/>
    </source>
</evidence>
<feature type="compositionally biased region" description="Low complexity" evidence="1">
    <location>
        <begin position="73"/>
        <end position="84"/>
    </location>
</feature>
<evidence type="ECO:0000256" key="1">
    <source>
        <dbReference type="SAM" id="MobiDB-lite"/>
    </source>
</evidence>
<feature type="compositionally biased region" description="Low complexity" evidence="1">
    <location>
        <begin position="31"/>
        <end position="42"/>
    </location>
</feature>
<dbReference type="Proteomes" id="UP000195570">
    <property type="component" value="Unassembled WGS sequence"/>
</dbReference>
<reference evidence="2" key="1">
    <citation type="submission" date="2016-09" db="EMBL/GenBank/DDBJ databases">
        <authorList>
            <person name="Hebert L."/>
            <person name="Moumen B."/>
        </authorList>
    </citation>
    <scope>NUCLEOTIDE SEQUENCE [LARGE SCALE GENOMIC DNA]</scope>
    <source>
        <strain evidence="2">OVI</strain>
    </source>
</reference>
<feature type="region of interest" description="Disordered" evidence="1">
    <location>
        <begin position="63"/>
        <end position="122"/>
    </location>
</feature>
<proteinExistence type="predicted"/>
<protein>
    <submittedName>
        <fullName evidence="2">Uncharacterized protein</fullName>
    </submittedName>
</protein>
<accession>A0A1G4I279</accession>
<feature type="compositionally biased region" description="Basic residues" evidence="1">
    <location>
        <begin position="432"/>
        <end position="444"/>
    </location>
</feature>
<feature type="compositionally biased region" description="Basic and acidic residues" evidence="1">
    <location>
        <begin position="445"/>
        <end position="463"/>
    </location>
</feature>
<dbReference type="EMBL" id="CZPT02000448">
    <property type="protein sequence ID" value="SCU65876.1"/>
    <property type="molecule type" value="Genomic_DNA"/>
</dbReference>
<feature type="compositionally biased region" description="Polar residues" evidence="1">
    <location>
        <begin position="258"/>
        <end position="273"/>
    </location>
</feature>
<dbReference type="AlphaFoldDB" id="A0A1G4I279"/>
<comment type="caution">
    <text evidence="2">The sequence shown here is derived from an EMBL/GenBank/DDBJ whole genome shotgun (WGS) entry which is preliminary data.</text>
</comment>
<feature type="compositionally biased region" description="Low complexity" evidence="1">
    <location>
        <begin position="15"/>
        <end position="25"/>
    </location>
</feature>
<organism evidence="2 3">
    <name type="scientific">Trypanosoma equiperdum</name>
    <dbReference type="NCBI Taxonomy" id="5694"/>
    <lineage>
        <taxon>Eukaryota</taxon>
        <taxon>Discoba</taxon>
        <taxon>Euglenozoa</taxon>
        <taxon>Kinetoplastea</taxon>
        <taxon>Metakinetoplastina</taxon>
        <taxon>Trypanosomatida</taxon>
        <taxon>Trypanosomatidae</taxon>
        <taxon>Trypanosoma</taxon>
    </lineage>
</organism>